<keyword evidence="2" id="KW-1185">Reference proteome</keyword>
<organism evidence="1 2">
    <name type="scientific">Aphis glycines</name>
    <name type="common">Soybean aphid</name>
    <dbReference type="NCBI Taxonomy" id="307491"/>
    <lineage>
        <taxon>Eukaryota</taxon>
        <taxon>Metazoa</taxon>
        <taxon>Ecdysozoa</taxon>
        <taxon>Arthropoda</taxon>
        <taxon>Hexapoda</taxon>
        <taxon>Insecta</taxon>
        <taxon>Pterygota</taxon>
        <taxon>Neoptera</taxon>
        <taxon>Paraneoptera</taxon>
        <taxon>Hemiptera</taxon>
        <taxon>Sternorrhyncha</taxon>
        <taxon>Aphidomorpha</taxon>
        <taxon>Aphidoidea</taxon>
        <taxon>Aphididae</taxon>
        <taxon>Aphidini</taxon>
        <taxon>Aphis</taxon>
        <taxon>Aphis</taxon>
    </lineage>
</organism>
<proteinExistence type="predicted"/>
<reference evidence="1 2" key="1">
    <citation type="submission" date="2019-08" db="EMBL/GenBank/DDBJ databases">
        <title>The genome of the soybean aphid Biotype 1, its phylome, world population structure and adaptation to the North American continent.</title>
        <authorList>
            <person name="Giordano R."/>
            <person name="Donthu R.K."/>
            <person name="Hernandez A.G."/>
            <person name="Wright C.L."/>
            <person name="Zimin A.V."/>
        </authorList>
    </citation>
    <scope>NUCLEOTIDE SEQUENCE [LARGE SCALE GENOMIC DNA]</scope>
    <source>
        <tissue evidence="1">Whole aphids</tissue>
    </source>
</reference>
<sequence length="193" mass="22913">MEDRVFKTEVFGCRFHLGQAWFRKIQNIGYASQFNSVDDVGKWLIHIFGLSFLNPEEVKDCFTDNFMADKPDNSAITEFCDYLIDNYITNNSIFPPKIWAKQSSDRIHKTNACESFHSDLNSNFYHQHPHIFKIIEILKLFQVNTYIKIRITEIKNMPKKNFINQKIKKYSTKQINQYDYVKAISFKNKPHKI</sequence>
<dbReference type="AlphaFoldDB" id="A0A6G0TRF8"/>
<evidence type="ECO:0008006" key="3">
    <source>
        <dbReference type="Google" id="ProtNLM"/>
    </source>
</evidence>
<evidence type="ECO:0000313" key="1">
    <source>
        <dbReference type="EMBL" id="KAE9537239.1"/>
    </source>
</evidence>
<dbReference type="EMBL" id="VYZN01000018">
    <property type="protein sequence ID" value="KAE9537239.1"/>
    <property type="molecule type" value="Genomic_DNA"/>
</dbReference>
<comment type="caution">
    <text evidence="1">The sequence shown here is derived from an EMBL/GenBank/DDBJ whole genome shotgun (WGS) entry which is preliminary data.</text>
</comment>
<protein>
    <recommendedName>
        <fullName evidence="3">MULE transposase domain-containing protein</fullName>
    </recommendedName>
</protein>
<dbReference type="Proteomes" id="UP000475862">
    <property type="component" value="Unassembled WGS sequence"/>
</dbReference>
<accession>A0A6G0TRF8</accession>
<evidence type="ECO:0000313" key="2">
    <source>
        <dbReference type="Proteomes" id="UP000475862"/>
    </source>
</evidence>
<dbReference type="OrthoDB" id="6617361at2759"/>
<name>A0A6G0TRF8_APHGL</name>
<gene>
    <name evidence="1" type="ORF">AGLY_006262</name>
</gene>